<evidence type="ECO:0000313" key="1">
    <source>
        <dbReference type="EMBL" id="SEU00981.1"/>
    </source>
</evidence>
<dbReference type="RefSeq" id="WP_074663538.1">
    <property type="nucleotide sequence ID" value="NZ_FOIO01000045.1"/>
</dbReference>
<gene>
    <name evidence="1" type="ORF">SAMN05216521_104521</name>
</gene>
<protein>
    <submittedName>
        <fullName evidence="1">Uncharacterized protein</fullName>
    </submittedName>
</protein>
<accession>A0A1I0IVB6</accession>
<name>A0A1I0IVB6_9FIRM</name>
<proteinExistence type="predicted"/>
<reference evidence="1 2" key="1">
    <citation type="submission" date="2016-10" db="EMBL/GenBank/DDBJ databases">
        <authorList>
            <person name="Varghese N."/>
            <person name="Submissions S."/>
        </authorList>
    </citation>
    <scope>NUCLEOTIDE SEQUENCE [LARGE SCALE GENOMIC DNA]</scope>
    <source>
        <strain evidence="1 2">NLAE-zl-C196</strain>
    </source>
</reference>
<dbReference type="Proteomes" id="UP000182121">
    <property type="component" value="Unassembled WGS sequence"/>
</dbReference>
<comment type="caution">
    <text evidence="1">The sequence shown here is derived from an EMBL/GenBank/DDBJ whole genome shotgun (WGS) entry which is preliminary data.</text>
</comment>
<sequence>MITRFKQHIDIPYSLHDMVVHKITCRNDSVYLDFCYGYVSTKAPCPQVDGHITIEDVDMDCACVLLLSKLGKYGDFEGTKMSLKDFVEKYSEYYFEILDELYGFNQVEYIGYLRSPQNDESIQMSLSMYFTGDIVYETEE</sequence>
<organism evidence="1 2">
    <name type="scientific">Enterocloster clostridioformis</name>
    <dbReference type="NCBI Taxonomy" id="1531"/>
    <lineage>
        <taxon>Bacteria</taxon>
        <taxon>Bacillati</taxon>
        <taxon>Bacillota</taxon>
        <taxon>Clostridia</taxon>
        <taxon>Lachnospirales</taxon>
        <taxon>Lachnospiraceae</taxon>
        <taxon>Enterocloster</taxon>
    </lineage>
</organism>
<dbReference type="EMBL" id="FOIO01000045">
    <property type="protein sequence ID" value="SEU00981.1"/>
    <property type="molecule type" value="Genomic_DNA"/>
</dbReference>
<evidence type="ECO:0000313" key="2">
    <source>
        <dbReference type="Proteomes" id="UP000182121"/>
    </source>
</evidence>
<dbReference type="AlphaFoldDB" id="A0A1I0IVB6"/>